<sequence>MRGYFFTCNWFEVYDFLEVVLSFKKSGKNNDQFEKQLNTFLESELSTYRFIDGVCTDITTENEIDEVKEALEVGPFEGAQNHLKRALELLYDREKPDFRNSIKESISAVESAARSITGKPKANLSNLIPLLESQHNLHPVLKEALTKLYGYTSDEGGIRHAMMESPNLTAADARFFVISCSAFINYLKANLQDSK</sequence>
<dbReference type="Pfam" id="PF18863">
    <property type="entry name" value="AbiJ_NTD4"/>
    <property type="match status" value="1"/>
</dbReference>
<gene>
    <name evidence="2" type="ORF">SDC9_115168</name>
</gene>
<evidence type="ECO:0000313" key="2">
    <source>
        <dbReference type="EMBL" id="MPM68237.1"/>
    </source>
</evidence>
<dbReference type="EMBL" id="VSSQ01022142">
    <property type="protein sequence ID" value="MPM68237.1"/>
    <property type="molecule type" value="Genomic_DNA"/>
</dbReference>
<reference evidence="2" key="1">
    <citation type="submission" date="2019-08" db="EMBL/GenBank/DDBJ databases">
        <authorList>
            <person name="Kucharzyk K."/>
            <person name="Murdoch R.W."/>
            <person name="Higgins S."/>
            <person name="Loffler F."/>
        </authorList>
    </citation>
    <scope>NUCLEOTIDE SEQUENCE</scope>
</reference>
<proteinExistence type="predicted"/>
<dbReference type="InterPro" id="IPR049503">
    <property type="entry name" value="AbiJ_NTD4"/>
</dbReference>
<comment type="caution">
    <text evidence="2">The sequence shown here is derived from an EMBL/GenBank/DDBJ whole genome shotgun (WGS) entry which is preliminary data.</text>
</comment>
<evidence type="ECO:0000259" key="1">
    <source>
        <dbReference type="Pfam" id="PF18863"/>
    </source>
</evidence>
<feature type="domain" description="HEPN AbiJ-N-terminal" evidence="1">
    <location>
        <begin position="2"/>
        <end position="72"/>
    </location>
</feature>
<dbReference type="AlphaFoldDB" id="A0A645BSM7"/>
<accession>A0A645BSM7</accession>
<name>A0A645BSM7_9ZZZZ</name>
<organism evidence="2">
    <name type="scientific">bioreactor metagenome</name>
    <dbReference type="NCBI Taxonomy" id="1076179"/>
    <lineage>
        <taxon>unclassified sequences</taxon>
        <taxon>metagenomes</taxon>
        <taxon>ecological metagenomes</taxon>
    </lineage>
</organism>
<protein>
    <recommendedName>
        <fullName evidence="1">HEPN AbiJ-N-terminal domain-containing protein</fullName>
    </recommendedName>
</protein>